<keyword evidence="2" id="KW-1185">Reference proteome</keyword>
<evidence type="ECO:0000313" key="1">
    <source>
        <dbReference type="EMBL" id="KAI9913747.1"/>
    </source>
</evidence>
<comment type="caution">
    <text evidence="1">The sequence shown here is derived from an EMBL/GenBank/DDBJ whole genome shotgun (WGS) entry which is preliminary data.</text>
</comment>
<reference evidence="1 2" key="1">
    <citation type="journal article" date="2022" name="bioRxiv">
        <title>The genome of the oomycete Peronosclerospora sorghi, a cosmopolitan pathogen of maize and sorghum, is inflated with dispersed pseudogenes.</title>
        <authorList>
            <person name="Fletcher K."/>
            <person name="Martin F."/>
            <person name="Isakeit T."/>
            <person name="Cavanaugh K."/>
            <person name="Magill C."/>
            <person name="Michelmore R."/>
        </authorList>
    </citation>
    <scope>NUCLEOTIDE SEQUENCE [LARGE SCALE GENOMIC DNA]</scope>
    <source>
        <strain evidence="1">P6</strain>
    </source>
</reference>
<accession>A0ACC0W4U4</accession>
<sequence>MSLMSAGMDRYASLECLAKLATIPYELVHPYKDAVLRKLFFSAVKECLISYPLLMENIQSHIRKKSSVPSLEAFAQVIAHSSISLI</sequence>
<protein>
    <submittedName>
        <fullName evidence="1">Uncharacterized protein</fullName>
    </submittedName>
</protein>
<evidence type="ECO:0000313" key="2">
    <source>
        <dbReference type="Proteomes" id="UP001163321"/>
    </source>
</evidence>
<organism evidence="1 2">
    <name type="scientific">Peronosclerospora sorghi</name>
    <dbReference type="NCBI Taxonomy" id="230839"/>
    <lineage>
        <taxon>Eukaryota</taxon>
        <taxon>Sar</taxon>
        <taxon>Stramenopiles</taxon>
        <taxon>Oomycota</taxon>
        <taxon>Peronosporomycetes</taxon>
        <taxon>Peronosporales</taxon>
        <taxon>Peronosporaceae</taxon>
        <taxon>Peronosclerospora</taxon>
    </lineage>
</organism>
<dbReference type="EMBL" id="CM047583">
    <property type="protein sequence ID" value="KAI9913747.1"/>
    <property type="molecule type" value="Genomic_DNA"/>
</dbReference>
<dbReference type="Proteomes" id="UP001163321">
    <property type="component" value="Chromosome 4"/>
</dbReference>
<proteinExistence type="predicted"/>
<gene>
    <name evidence="1" type="ORF">PsorP6_005289</name>
</gene>
<name>A0ACC0W4U4_9STRA</name>